<keyword evidence="1" id="KW-1133">Transmembrane helix</keyword>
<keyword evidence="1" id="KW-0472">Membrane</keyword>
<sequence>MDSGTSIFKGAALPTALAGVVALLAGLVLDGAKGAAGAAVGTAVVVVFFSISAYVVNWASKISPQTLMLAGIASYVVKVLGMMILISSFRDVTLWNTVIFGWTVVALAVVWIVAEFRITLQTRRPYIDEPTTDRERGVRAGRGS</sequence>
<name>A0ABN1RVE6_9ACTN</name>
<keyword evidence="1" id="KW-0812">Transmembrane</keyword>
<feature type="transmembrane region" description="Helical" evidence="1">
    <location>
        <begin position="92"/>
        <end position="114"/>
    </location>
</feature>
<organism evidence="2 3">
    <name type="scientific">Actinocorallia libanotica</name>
    <dbReference type="NCBI Taxonomy" id="46162"/>
    <lineage>
        <taxon>Bacteria</taxon>
        <taxon>Bacillati</taxon>
        <taxon>Actinomycetota</taxon>
        <taxon>Actinomycetes</taxon>
        <taxon>Streptosporangiales</taxon>
        <taxon>Thermomonosporaceae</taxon>
        <taxon>Actinocorallia</taxon>
    </lineage>
</organism>
<evidence type="ECO:0008006" key="4">
    <source>
        <dbReference type="Google" id="ProtNLM"/>
    </source>
</evidence>
<protein>
    <recommendedName>
        <fullName evidence="4">ATP synthase protein I</fullName>
    </recommendedName>
</protein>
<gene>
    <name evidence="2" type="ORF">GCM10009550_63780</name>
</gene>
<dbReference type="Proteomes" id="UP001500665">
    <property type="component" value="Unassembled WGS sequence"/>
</dbReference>
<dbReference type="EMBL" id="BAAAHH010000036">
    <property type="protein sequence ID" value="GAA0964878.1"/>
    <property type="molecule type" value="Genomic_DNA"/>
</dbReference>
<evidence type="ECO:0000313" key="2">
    <source>
        <dbReference type="EMBL" id="GAA0964878.1"/>
    </source>
</evidence>
<comment type="caution">
    <text evidence="2">The sequence shown here is derived from an EMBL/GenBank/DDBJ whole genome shotgun (WGS) entry which is preliminary data.</text>
</comment>
<evidence type="ECO:0000256" key="1">
    <source>
        <dbReference type="SAM" id="Phobius"/>
    </source>
</evidence>
<feature type="transmembrane region" description="Helical" evidence="1">
    <location>
        <begin position="7"/>
        <end position="29"/>
    </location>
</feature>
<evidence type="ECO:0000313" key="3">
    <source>
        <dbReference type="Proteomes" id="UP001500665"/>
    </source>
</evidence>
<proteinExistence type="predicted"/>
<feature type="transmembrane region" description="Helical" evidence="1">
    <location>
        <begin position="35"/>
        <end position="55"/>
    </location>
</feature>
<accession>A0ABN1RVE6</accession>
<feature type="transmembrane region" description="Helical" evidence="1">
    <location>
        <begin position="67"/>
        <end position="86"/>
    </location>
</feature>
<keyword evidence="3" id="KW-1185">Reference proteome</keyword>
<reference evidence="2 3" key="1">
    <citation type="journal article" date="2019" name="Int. J. Syst. Evol. Microbiol.">
        <title>The Global Catalogue of Microorganisms (GCM) 10K type strain sequencing project: providing services to taxonomists for standard genome sequencing and annotation.</title>
        <authorList>
            <consortium name="The Broad Institute Genomics Platform"/>
            <consortium name="The Broad Institute Genome Sequencing Center for Infectious Disease"/>
            <person name="Wu L."/>
            <person name="Ma J."/>
        </authorList>
    </citation>
    <scope>NUCLEOTIDE SEQUENCE [LARGE SCALE GENOMIC DNA]</scope>
    <source>
        <strain evidence="2 3">JCM 10696</strain>
    </source>
</reference>
<dbReference type="RefSeq" id="WP_344245129.1">
    <property type="nucleotide sequence ID" value="NZ_BAAAHH010000036.1"/>
</dbReference>